<feature type="compositionally biased region" description="Acidic residues" evidence="2">
    <location>
        <begin position="182"/>
        <end position="199"/>
    </location>
</feature>
<dbReference type="Proteomes" id="UP000265520">
    <property type="component" value="Unassembled WGS sequence"/>
</dbReference>
<dbReference type="EMBL" id="LXQA010000351">
    <property type="protein sequence ID" value="MCH79766.1"/>
    <property type="molecule type" value="Genomic_DNA"/>
</dbReference>
<evidence type="ECO:0000313" key="4">
    <source>
        <dbReference type="Proteomes" id="UP000265520"/>
    </source>
</evidence>
<sequence length="199" mass="22915">MGKRSLACGRRLLEERLEVGVMALQTCLQTLLEICLLGFADFCRRFRPIPRRWIHMRDLLGFADFCSHQFQMYEFRDEFEISMRKLKTAAKSSGIPVDFAENTESAGKEPHRSTSRFVDEEVSELHDAVARAEVKAARAEAPINNLERQLHIVMERMTAFERQSSDASCSETPAYHHPHYDDDLDDHSLDEDEDSLGHQ</sequence>
<name>A0A392LXV6_9FABA</name>
<protein>
    <submittedName>
        <fullName evidence="3">Uncharacterized protein</fullName>
    </submittedName>
</protein>
<accession>A0A392LXV6</accession>
<keyword evidence="1" id="KW-0175">Coiled coil</keyword>
<evidence type="ECO:0000256" key="2">
    <source>
        <dbReference type="SAM" id="MobiDB-lite"/>
    </source>
</evidence>
<feature type="coiled-coil region" evidence="1">
    <location>
        <begin position="129"/>
        <end position="163"/>
    </location>
</feature>
<organism evidence="3 4">
    <name type="scientific">Trifolium medium</name>
    <dbReference type="NCBI Taxonomy" id="97028"/>
    <lineage>
        <taxon>Eukaryota</taxon>
        <taxon>Viridiplantae</taxon>
        <taxon>Streptophyta</taxon>
        <taxon>Embryophyta</taxon>
        <taxon>Tracheophyta</taxon>
        <taxon>Spermatophyta</taxon>
        <taxon>Magnoliopsida</taxon>
        <taxon>eudicotyledons</taxon>
        <taxon>Gunneridae</taxon>
        <taxon>Pentapetalae</taxon>
        <taxon>rosids</taxon>
        <taxon>fabids</taxon>
        <taxon>Fabales</taxon>
        <taxon>Fabaceae</taxon>
        <taxon>Papilionoideae</taxon>
        <taxon>50 kb inversion clade</taxon>
        <taxon>NPAAA clade</taxon>
        <taxon>Hologalegina</taxon>
        <taxon>IRL clade</taxon>
        <taxon>Trifolieae</taxon>
        <taxon>Trifolium</taxon>
    </lineage>
</organism>
<comment type="caution">
    <text evidence="3">The sequence shown here is derived from an EMBL/GenBank/DDBJ whole genome shotgun (WGS) entry which is preliminary data.</text>
</comment>
<dbReference type="AlphaFoldDB" id="A0A392LXV6"/>
<gene>
    <name evidence="3" type="ORF">A2U01_0000522</name>
</gene>
<keyword evidence="4" id="KW-1185">Reference proteome</keyword>
<feature type="region of interest" description="Disordered" evidence="2">
    <location>
        <begin position="163"/>
        <end position="199"/>
    </location>
</feature>
<reference evidence="3 4" key="1">
    <citation type="journal article" date="2018" name="Front. Plant Sci.">
        <title>Red Clover (Trifolium pratense) and Zigzag Clover (T. medium) - A Picture of Genomic Similarities and Differences.</title>
        <authorList>
            <person name="Dluhosova J."/>
            <person name="Istvanek J."/>
            <person name="Nedelnik J."/>
            <person name="Repkova J."/>
        </authorList>
    </citation>
    <scope>NUCLEOTIDE SEQUENCE [LARGE SCALE GENOMIC DNA]</scope>
    <source>
        <strain evidence="4">cv. 10/8</strain>
        <tissue evidence="3">Leaf</tissue>
    </source>
</reference>
<proteinExistence type="predicted"/>
<evidence type="ECO:0000256" key="1">
    <source>
        <dbReference type="SAM" id="Coils"/>
    </source>
</evidence>
<evidence type="ECO:0000313" key="3">
    <source>
        <dbReference type="EMBL" id="MCH79766.1"/>
    </source>
</evidence>